<proteinExistence type="inferred from homology"/>
<dbReference type="InterPro" id="IPR052070">
    <property type="entry name" value="ESCRT-I_UEV_domain"/>
</dbReference>
<evidence type="ECO:0000256" key="6">
    <source>
        <dbReference type="ARBA" id="ARBA00023054"/>
    </source>
</evidence>
<keyword evidence="6 8" id="KW-0175">Coiled coil</keyword>
<dbReference type="InterPro" id="IPR017916">
    <property type="entry name" value="SB_dom"/>
</dbReference>
<organism evidence="11 12">
    <name type="scientific">Anaeramoeba flamelloides</name>
    <dbReference type="NCBI Taxonomy" id="1746091"/>
    <lineage>
        <taxon>Eukaryota</taxon>
        <taxon>Metamonada</taxon>
        <taxon>Anaeramoebidae</taxon>
        <taxon>Anaeramoeba</taxon>
    </lineage>
</organism>
<feature type="coiled-coil region" evidence="8">
    <location>
        <begin position="215"/>
        <end position="284"/>
    </location>
</feature>
<evidence type="ECO:0000313" key="11">
    <source>
        <dbReference type="EMBL" id="KAJ6249233.1"/>
    </source>
</evidence>
<evidence type="ECO:0000256" key="7">
    <source>
        <dbReference type="PROSITE-ProRule" id="PRU00644"/>
    </source>
</evidence>
<protein>
    <submittedName>
        <fullName evidence="11">Tumor susceptibility protein</fullName>
    </submittedName>
</protein>
<reference evidence="11" key="1">
    <citation type="submission" date="2022-08" db="EMBL/GenBank/DDBJ databases">
        <title>Novel sulfate-reducing endosymbionts in the free-living metamonad Anaeramoeba.</title>
        <authorList>
            <person name="Jerlstrom-Hultqvist J."/>
            <person name="Cepicka I."/>
            <person name="Gallot-Lavallee L."/>
            <person name="Salas-Leiva D."/>
            <person name="Curtis B.A."/>
            <person name="Zahonova K."/>
            <person name="Pipaliya S."/>
            <person name="Dacks J."/>
            <person name="Roger A.J."/>
        </authorList>
    </citation>
    <scope>NUCLEOTIDE SEQUENCE</scope>
    <source>
        <strain evidence="11">Schooner1</strain>
    </source>
</reference>
<name>A0ABQ8YX95_9EUKA</name>
<keyword evidence="5 7" id="KW-0653">Protein transport</keyword>
<evidence type="ECO:0000256" key="8">
    <source>
        <dbReference type="SAM" id="Coils"/>
    </source>
</evidence>
<dbReference type="Proteomes" id="UP001150062">
    <property type="component" value="Unassembled WGS sequence"/>
</dbReference>
<evidence type="ECO:0000256" key="4">
    <source>
        <dbReference type="ARBA" id="ARBA00022753"/>
    </source>
</evidence>
<dbReference type="PROSITE" id="PS51322">
    <property type="entry name" value="UEV"/>
    <property type="match status" value="1"/>
</dbReference>
<evidence type="ECO:0000256" key="1">
    <source>
        <dbReference type="ARBA" id="ARBA00004177"/>
    </source>
</evidence>
<dbReference type="InterPro" id="IPR008883">
    <property type="entry name" value="UEV_N"/>
</dbReference>
<keyword evidence="12" id="KW-1185">Reference proteome</keyword>
<dbReference type="Gene3D" id="6.10.140.820">
    <property type="match status" value="1"/>
</dbReference>
<dbReference type="PROSITE" id="PS51312">
    <property type="entry name" value="SB"/>
    <property type="match status" value="1"/>
</dbReference>
<comment type="similarity">
    <text evidence="2">Belongs to the ubiquitin-conjugating enzyme family. UEV subfamily.</text>
</comment>
<dbReference type="SUPFAM" id="SSF54495">
    <property type="entry name" value="UBC-like"/>
    <property type="match status" value="1"/>
</dbReference>
<comment type="caution">
    <text evidence="11">The sequence shown here is derived from an EMBL/GenBank/DDBJ whole genome shotgun (WGS) entry which is preliminary data.</text>
</comment>
<evidence type="ECO:0000256" key="2">
    <source>
        <dbReference type="ARBA" id="ARBA00009594"/>
    </source>
</evidence>
<dbReference type="Gene3D" id="3.10.110.10">
    <property type="entry name" value="Ubiquitin Conjugating Enzyme"/>
    <property type="match status" value="1"/>
</dbReference>
<evidence type="ECO:0000313" key="12">
    <source>
        <dbReference type="Proteomes" id="UP001150062"/>
    </source>
</evidence>
<sequence length="357" mass="42660">MKYKTLQPRLGFLPPLNTQKCIFFYGTIPVFYKNKPYNIPISFYILPFYPNVPPICYVAPSQSMVITPNHRHVDKKGEIYLTYLSDWKLSTSNLVGLVDCMCMIFSKNPPLRSQPRKQQLLQQQQQQQQHLRHQQLQKQQRFMIQSSQQRRIMMGKMMVNQRMGNYMSLQNQYQQQNKMNLSQSQITLEDTMRDQLTAKLQQRFFKFNKETSIVFKKIIKRQAELTNKNNELKNNLKFAKKEIQNIQQETKKKEKKISILIEKIERLEIENQEMNNNSLDIDKLTESPDVWFEQIQSLEAKICVYTDLIYHINQLLHKGLIDTKTYLQHIRNLSAEQYQVRPHSYKIQQRLKLEGDF</sequence>
<accession>A0ABQ8YX95</accession>
<dbReference type="InterPro" id="IPR016135">
    <property type="entry name" value="UBQ-conjugating_enzyme/RWD"/>
</dbReference>
<dbReference type="Pfam" id="PF05743">
    <property type="entry name" value="UEV"/>
    <property type="match status" value="1"/>
</dbReference>
<evidence type="ECO:0000259" key="9">
    <source>
        <dbReference type="PROSITE" id="PS51312"/>
    </source>
</evidence>
<dbReference type="EMBL" id="JAOAOG010000102">
    <property type="protein sequence ID" value="KAJ6249233.1"/>
    <property type="molecule type" value="Genomic_DNA"/>
</dbReference>
<evidence type="ECO:0000259" key="10">
    <source>
        <dbReference type="PROSITE" id="PS51322"/>
    </source>
</evidence>
<dbReference type="CDD" id="cd11685">
    <property type="entry name" value="UEV_TSG101-like"/>
    <property type="match status" value="1"/>
</dbReference>
<feature type="domain" description="UEV" evidence="10">
    <location>
        <begin position="1"/>
        <end position="115"/>
    </location>
</feature>
<dbReference type="PANTHER" id="PTHR23306:SF3">
    <property type="entry name" value="TUMOR SUPPRESSOR PROTEIN 101"/>
    <property type="match status" value="1"/>
</dbReference>
<keyword evidence="3 7" id="KW-0813">Transport</keyword>
<dbReference type="InterPro" id="IPR037202">
    <property type="entry name" value="ESCRT_assembly_dom"/>
</dbReference>
<gene>
    <name evidence="11" type="ORF">M0813_01833</name>
</gene>
<dbReference type="PANTHER" id="PTHR23306">
    <property type="entry name" value="TUMOR SUSCEPTIBILITY GENE 101 PROTEIN-RELATED"/>
    <property type="match status" value="1"/>
</dbReference>
<dbReference type="Pfam" id="PF09454">
    <property type="entry name" value="Vps23_core"/>
    <property type="match status" value="1"/>
</dbReference>
<dbReference type="SUPFAM" id="SSF140111">
    <property type="entry name" value="Endosomal sorting complex assembly domain"/>
    <property type="match status" value="1"/>
</dbReference>
<evidence type="ECO:0000256" key="3">
    <source>
        <dbReference type="ARBA" id="ARBA00022448"/>
    </source>
</evidence>
<keyword evidence="4" id="KW-0967">Endosome</keyword>
<comment type="subcellular location">
    <subcellularLocation>
        <location evidence="1">Endosome</location>
    </subcellularLocation>
</comment>
<feature type="domain" description="SB" evidence="9">
    <location>
        <begin position="289"/>
        <end position="357"/>
    </location>
</feature>
<evidence type="ECO:0000256" key="5">
    <source>
        <dbReference type="ARBA" id="ARBA00022927"/>
    </source>
</evidence>